<accession>A0A2Z4MIC9</accession>
<gene>
    <name evidence="2" type="ORF">AB432_014375</name>
</gene>
<dbReference type="AlphaFoldDB" id="A0A2Z4MIC9"/>
<dbReference type="EMBL" id="CP030117">
    <property type="protein sequence ID" value="AWX56153.1"/>
    <property type="molecule type" value="Genomic_DNA"/>
</dbReference>
<evidence type="ECO:0008006" key="4">
    <source>
        <dbReference type="Google" id="ProtNLM"/>
    </source>
</evidence>
<organism evidence="2 3">
    <name type="scientific">Brevibacillus brevis</name>
    <name type="common">Bacillus brevis</name>
    <dbReference type="NCBI Taxonomy" id="1393"/>
    <lineage>
        <taxon>Bacteria</taxon>
        <taxon>Bacillati</taxon>
        <taxon>Bacillota</taxon>
        <taxon>Bacilli</taxon>
        <taxon>Bacillales</taxon>
        <taxon>Paenibacillaceae</taxon>
        <taxon>Brevibacillus</taxon>
    </lineage>
</organism>
<name>A0A2Z4MIC9_BREBE</name>
<dbReference type="Proteomes" id="UP000036061">
    <property type="component" value="Chromosome"/>
</dbReference>
<protein>
    <recommendedName>
        <fullName evidence="4">Glycine zipper domain-containing protein</fullName>
    </recommendedName>
</protein>
<reference evidence="2 3" key="1">
    <citation type="journal article" date="2015" name="Genome Announc.">
        <title>Draft Genome Sequence of Brevibacillus brevis DZQ7, a Plant Growth-Promoting Rhizobacterium with Broad-Spectrum Antimicrobial Activity.</title>
        <authorList>
            <person name="Hou Q."/>
            <person name="Wang C."/>
            <person name="Hou X."/>
            <person name="Xia Z."/>
            <person name="Ye J."/>
            <person name="Liu K."/>
            <person name="Liu H."/>
            <person name="Wang J."/>
            <person name="Guo H."/>
            <person name="Yu X."/>
            <person name="Yang Y."/>
            <person name="Du B."/>
            <person name="Ding Y."/>
        </authorList>
    </citation>
    <scope>NUCLEOTIDE SEQUENCE [LARGE SCALE GENOMIC DNA]</scope>
    <source>
        <strain evidence="2 3">DZQ7</strain>
    </source>
</reference>
<evidence type="ECO:0000256" key="1">
    <source>
        <dbReference type="SAM" id="MobiDB-lite"/>
    </source>
</evidence>
<sequence length="89" mass="8656">MATNNERNHNDAVENNDANMSGSGASEAVGTVGGAAVGAAVGSILGPLGTIAGAVAGGALGNEMGENVAADGNDTWDVANNDADRERTE</sequence>
<feature type="region of interest" description="Disordered" evidence="1">
    <location>
        <begin position="1"/>
        <end position="29"/>
    </location>
</feature>
<feature type="region of interest" description="Disordered" evidence="1">
    <location>
        <begin position="63"/>
        <end position="89"/>
    </location>
</feature>
<proteinExistence type="predicted"/>
<evidence type="ECO:0000313" key="2">
    <source>
        <dbReference type="EMBL" id="AWX56153.1"/>
    </source>
</evidence>
<feature type="compositionally biased region" description="Basic and acidic residues" evidence="1">
    <location>
        <begin position="1"/>
        <end position="12"/>
    </location>
</feature>
<evidence type="ECO:0000313" key="3">
    <source>
        <dbReference type="Proteomes" id="UP000036061"/>
    </source>
</evidence>